<dbReference type="GO" id="GO:0016020">
    <property type="term" value="C:membrane"/>
    <property type="evidence" value="ECO:0007669"/>
    <property type="project" value="UniProtKB-SubCell"/>
</dbReference>
<dbReference type="SUPFAM" id="SSF103506">
    <property type="entry name" value="Mitochondrial carrier"/>
    <property type="match status" value="1"/>
</dbReference>
<evidence type="ECO:0000256" key="8">
    <source>
        <dbReference type="PROSITE-ProRule" id="PRU00282"/>
    </source>
</evidence>
<evidence type="ECO:0000256" key="10">
    <source>
        <dbReference type="SAM" id="Phobius"/>
    </source>
</evidence>
<evidence type="ECO:0000256" key="7">
    <source>
        <dbReference type="ARBA" id="ARBA00023136"/>
    </source>
</evidence>
<keyword evidence="6 10" id="KW-1133">Transmembrane helix</keyword>
<sequence>MGDTTTKDDNHIIYSPLQKEIISGLVAGCVTSTIVHPLDLIKLRLQLLSTDKISLNLSILKFNKYIYVLNGIKSNNKLIKNLYRGLTINVLGNSIAWSLYFGSYRAFKNLLLKNNNKQKESFNNKINFDSSIVYLVSGGLAGIFTSIMTNPIWVLKTRIMSTNQNTFNKSYDSIQKTFKTLVEKEGYKSLLKGLTPSILGVSQGALYFMIYDTLKQNKLKTYNHLKIKNKDNLITKDTIIITSISKMISTTTVYPLQLLKSNLQSINMIHGNSSTWKLTKLILEREGIKGLYNGLATNLFKAVPTTCITFCIYEAMKGYI</sequence>
<evidence type="ECO:0000256" key="2">
    <source>
        <dbReference type="ARBA" id="ARBA00006375"/>
    </source>
</evidence>
<evidence type="ECO:0000256" key="9">
    <source>
        <dbReference type="RuleBase" id="RU000488"/>
    </source>
</evidence>
<dbReference type="PANTHER" id="PTHR45683">
    <property type="entry name" value="MITOCHONDRIAL NICOTINAMIDE ADENINE DINUCLEOTIDE TRANSPORTER 1-RELATED-RELATED"/>
    <property type="match status" value="1"/>
</dbReference>
<feature type="repeat" description="Solcar" evidence="8">
    <location>
        <begin position="15"/>
        <end position="110"/>
    </location>
</feature>
<evidence type="ECO:0000256" key="3">
    <source>
        <dbReference type="ARBA" id="ARBA00022448"/>
    </source>
</evidence>
<dbReference type="STRING" id="1789683.A0A1X7R3E7"/>
<dbReference type="InterPro" id="IPR044712">
    <property type="entry name" value="SLC25A32-like"/>
</dbReference>
<gene>
    <name evidence="11" type="ORF">KASA_0N01364G</name>
</gene>
<dbReference type="Proteomes" id="UP000196158">
    <property type="component" value="Unassembled WGS sequence"/>
</dbReference>
<dbReference type="InterPro" id="IPR018108">
    <property type="entry name" value="MCP_transmembrane"/>
</dbReference>
<keyword evidence="12" id="KW-1185">Reference proteome</keyword>
<feature type="transmembrane region" description="Helical" evidence="10">
    <location>
        <begin position="132"/>
        <end position="155"/>
    </location>
</feature>
<evidence type="ECO:0000256" key="1">
    <source>
        <dbReference type="ARBA" id="ARBA00004141"/>
    </source>
</evidence>
<feature type="transmembrane region" description="Helical" evidence="10">
    <location>
        <begin position="82"/>
        <end position="102"/>
    </location>
</feature>
<dbReference type="AlphaFoldDB" id="A0A1X7R3E7"/>
<evidence type="ECO:0000256" key="5">
    <source>
        <dbReference type="ARBA" id="ARBA00022737"/>
    </source>
</evidence>
<accession>A0A1X7R3E7</accession>
<dbReference type="Gene3D" id="1.50.40.10">
    <property type="entry name" value="Mitochondrial carrier domain"/>
    <property type="match status" value="1"/>
</dbReference>
<evidence type="ECO:0000313" key="12">
    <source>
        <dbReference type="Proteomes" id="UP000196158"/>
    </source>
</evidence>
<keyword evidence="3 9" id="KW-0813">Transport</keyword>
<reference evidence="11 12" key="1">
    <citation type="submission" date="2017-04" db="EMBL/GenBank/DDBJ databases">
        <authorList>
            <person name="Afonso C.L."/>
            <person name="Miller P.J."/>
            <person name="Scott M.A."/>
            <person name="Spackman E."/>
            <person name="Goraichik I."/>
            <person name="Dimitrov K.M."/>
            <person name="Suarez D.L."/>
            <person name="Swayne D.E."/>
        </authorList>
    </citation>
    <scope>NUCLEOTIDE SEQUENCE [LARGE SCALE GENOMIC DNA]</scope>
</reference>
<dbReference type="GO" id="GO:0055085">
    <property type="term" value="P:transmembrane transport"/>
    <property type="evidence" value="ECO:0007669"/>
    <property type="project" value="InterPro"/>
</dbReference>
<feature type="repeat" description="Solcar" evidence="8">
    <location>
        <begin position="129"/>
        <end position="217"/>
    </location>
</feature>
<comment type="similarity">
    <text evidence="2 9">Belongs to the mitochondrial carrier (TC 2.A.29) family.</text>
</comment>
<dbReference type="OrthoDB" id="428293at2759"/>
<keyword evidence="4 8" id="KW-0812">Transmembrane</keyword>
<feature type="repeat" description="Solcar" evidence="8">
    <location>
        <begin position="237"/>
        <end position="319"/>
    </location>
</feature>
<protein>
    <submittedName>
        <fullName evidence="11">Similar to Saccharomyces cerevisiae YIL134W FLX1 Protein required for transport of flavin adenine dinucleotide (FAD)</fullName>
    </submittedName>
</protein>
<dbReference type="PROSITE" id="PS50920">
    <property type="entry name" value="SOLCAR"/>
    <property type="match status" value="3"/>
</dbReference>
<dbReference type="InterPro" id="IPR023395">
    <property type="entry name" value="MCP_dom_sf"/>
</dbReference>
<dbReference type="EMBL" id="FXLY01000005">
    <property type="protein sequence ID" value="SMN20198.1"/>
    <property type="molecule type" value="Genomic_DNA"/>
</dbReference>
<evidence type="ECO:0000313" key="11">
    <source>
        <dbReference type="EMBL" id="SMN20198.1"/>
    </source>
</evidence>
<comment type="subcellular location">
    <subcellularLocation>
        <location evidence="1">Membrane</location>
        <topology evidence="1">Multi-pass membrane protein</topology>
    </subcellularLocation>
</comment>
<keyword evidence="7 8" id="KW-0472">Membrane</keyword>
<dbReference type="Pfam" id="PF00153">
    <property type="entry name" value="Mito_carr"/>
    <property type="match status" value="3"/>
</dbReference>
<evidence type="ECO:0000256" key="4">
    <source>
        <dbReference type="ARBA" id="ARBA00022692"/>
    </source>
</evidence>
<proteinExistence type="inferred from homology"/>
<organism evidence="11 12">
    <name type="scientific">Maudiozyma saulgeensis</name>
    <dbReference type="NCBI Taxonomy" id="1789683"/>
    <lineage>
        <taxon>Eukaryota</taxon>
        <taxon>Fungi</taxon>
        <taxon>Dikarya</taxon>
        <taxon>Ascomycota</taxon>
        <taxon>Saccharomycotina</taxon>
        <taxon>Saccharomycetes</taxon>
        <taxon>Saccharomycetales</taxon>
        <taxon>Saccharomycetaceae</taxon>
        <taxon>Maudiozyma</taxon>
    </lineage>
</organism>
<dbReference type="GO" id="GO:0006862">
    <property type="term" value="P:nucleotide transport"/>
    <property type="evidence" value="ECO:0007669"/>
    <property type="project" value="InterPro"/>
</dbReference>
<keyword evidence="5" id="KW-0677">Repeat</keyword>
<evidence type="ECO:0000256" key="6">
    <source>
        <dbReference type="ARBA" id="ARBA00022989"/>
    </source>
</evidence>
<name>A0A1X7R3E7_9SACH</name>